<gene>
    <name evidence="1" type="ORF">SADUNF_Sadunf11G0092000</name>
</gene>
<dbReference type="Proteomes" id="UP000657918">
    <property type="component" value="Chromosome 11"/>
</dbReference>
<name>A0A835JTV5_9ROSI</name>
<sequence length="590" mass="65759">MNATTQKLYKIAVQNHLLQEQFFKHNPSHSLRLMLLSYQEEDVSGNFIPVYFSKPTLSLHSSGVLRIHPPDQSEKFQSAGDLGMNPSKHAHIGDLFISQRVSHGWSKLCHRKFSGLLSFSSLTTRFPDSKSSATGFSAVPDEFDDQTISIRNLLWYQSKLQLTLLFDPMSTTTDSPSSAAFHLPAQLLPLFRSYGLMGIVDGSETSPPKFTSTEHKNQGIINPGYMVWQYKDQTVLGWIISSLSPAVVSTIYGLETSRLAWQALGARFAAPSTSCISLIKRKLQSLQQGSMQCQEFLDAVKALANELSAVGKPIEDSDLILSVLNGLNSSFHSFVTTYMLMAKEKSMSFSDFHAELLNFDLMQKFHSHNIQQETGSYAFYSHKSAPKTGYRQNKPRRDGHQALDCFNRMNYSYQGRHPPTELAAMIQLVEQNSNAPYTDLPSSAPLPQPIDGIDNPITLSLSNSSLDTNSITSLDPASSLSSAVEIPLPQPSSRMITRSQTGHSAPRMFPDYHLHYTTRHPLKALHAGSKLSKFDGEPLSDPSEYRQTVGALQYVTLTRPDIAYSLRKTKNSLVIGKEENVEIILNRIDF</sequence>
<dbReference type="PANTHER" id="PTHR47481">
    <property type="match status" value="1"/>
</dbReference>
<proteinExistence type="predicted"/>
<dbReference type="AlphaFoldDB" id="A0A835JTV5"/>
<dbReference type="Pfam" id="PF14223">
    <property type="entry name" value="Retrotran_gag_2"/>
    <property type="match status" value="1"/>
</dbReference>
<protein>
    <submittedName>
        <fullName evidence="1">Uncharacterized protein</fullName>
    </submittedName>
</protein>
<evidence type="ECO:0000313" key="1">
    <source>
        <dbReference type="EMBL" id="KAF9672895.1"/>
    </source>
</evidence>
<dbReference type="OrthoDB" id="1845088at2759"/>
<accession>A0A835JTV5</accession>
<dbReference type="EMBL" id="JADGMS010000011">
    <property type="protein sequence ID" value="KAF9672895.1"/>
    <property type="molecule type" value="Genomic_DNA"/>
</dbReference>
<organism evidence="1 2">
    <name type="scientific">Salix dunnii</name>
    <dbReference type="NCBI Taxonomy" id="1413687"/>
    <lineage>
        <taxon>Eukaryota</taxon>
        <taxon>Viridiplantae</taxon>
        <taxon>Streptophyta</taxon>
        <taxon>Embryophyta</taxon>
        <taxon>Tracheophyta</taxon>
        <taxon>Spermatophyta</taxon>
        <taxon>Magnoliopsida</taxon>
        <taxon>eudicotyledons</taxon>
        <taxon>Gunneridae</taxon>
        <taxon>Pentapetalae</taxon>
        <taxon>rosids</taxon>
        <taxon>fabids</taxon>
        <taxon>Malpighiales</taxon>
        <taxon>Salicaceae</taxon>
        <taxon>Saliceae</taxon>
        <taxon>Salix</taxon>
    </lineage>
</organism>
<comment type="caution">
    <text evidence="1">The sequence shown here is derived from an EMBL/GenBank/DDBJ whole genome shotgun (WGS) entry which is preliminary data.</text>
</comment>
<keyword evidence="2" id="KW-1185">Reference proteome</keyword>
<dbReference type="PANTHER" id="PTHR47481:SF34">
    <property type="entry name" value="CCHC-TYPE DOMAIN-CONTAINING PROTEIN"/>
    <property type="match status" value="1"/>
</dbReference>
<reference evidence="1 2" key="1">
    <citation type="submission" date="2020-10" db="EMBL/GenBank/DDBJ databases">
        <title>Plant Genome Project.</title>
        <authorList>
            <person name="Zhang R.-G."/>
        </authorList>
    </citation>
    <scope>NUCLEOTIDE SEQUENCE [LARGE SCALE GENOMIC DNA]</scope>
    <source>
        <strain evidence="1">FAFU-HL-1</strain>
        <tissue evidence="1">Leaf</tissue>
    </source>
</reference>
<evidence type="ECO:0000313" key="2">
    <source>
        <dbReference type="Proteomes" id="UP000657918"/>
    </source>
</evidence>